<dbReference type="Proteomes" id="UP000006643">
    <property type="component" value="Unassembled WGS sequence"/>
</dbReference>
<keyword evidence="1" id="KW-0472">Membrane</keyword>
<sequence length="60" mass="7592">LLLVIWWWQRLRLLPRLLFVVQWWVWQWKWILPGLLLFLRLPQLRRLRLLQLRVPGLLGL</sequence>
<keyword evidence="1" id="KW-1133">Transmembrane helix</keyword>
<dbReference type="EMBL" id="DS028126">
    <property type="protein sequence ID" value="EEY70487.1"/>
    <property type="molecule type" value="Genomic_DNA"/>
</dbReference>
<keyword evidence="3" id="KW-1185">Reference proteome</keyword>
<accession>D0N5Z6</accession>
<evidence type="ECO:0000313" key="3">
    <source>
        <dbReference type="Proteomes" id="UP000006643"/>
    </source>
</evidence>
<feature type="non-terminal residue" evidence="2">
    <location>
        <position position="1"/>
    </location>
</feature>
<feature type="transmembrane region" description="Helical" evidence="1">
    <location>
        <begin position="20"/>
        <end position="39"/>
    </location>
</feature>
<dbReference type="RefSeq" id="XP_002998141.1">
    <property type="nucleotide sequence ID" value="XM_002998095.1"/>
</dbReference>
<dbReference type="InParanoid" id="D0N5Z6"/>
<protein>
    <submittedName>
        <fullName evidence="2">M96 mating-specific protein, putative</fullName>
    </submittedName>
</protein>
<reference evidence="3" key="1">
    <citation type="journal article" date="2009" name="Nature">
        <title>Genome sequence and analysis of the Irish potato famine pathogen Phytophthora infestans.</title>
        <authorList>
            <consortium name="The Broad Institute Genome Sequencing Platform"/>
            <person name="Haas B.J."/>
            <person name="Kamoun S."/>
            <person name="Zody M.C."/>
            <person name="Jiang R.H."/>
            <person name="Handsaker R.E."/>
            <person name="Cano L.M."/>
            <person name="Grabherr M."/>
            <person name="Kodira C.D."/>
            <person name="Raffaele S."/>
            <person name="Torto-Alalibo T."/>
            <person name="Bozkurt T.O."/>
            <person name="Ah-Fong A.M."/>
            <person name="Alvarado L."/>
            <person name="Anderson V.L."/>
            <person name="Armstrong M.R."/>
            <person name="Avrova A."/>
            <person name="Baxter L."/>
            <person name="Beynon J."/>
            <person name="Boevink P.C."/>
            <person name="Bollmann S.R."/>
            <person name="Bos J.I."/>
            <person name="Bulone V."/>
            <person name="Cai G."/>
            <person name="Cakir C."/>
            <person name="Carrington J.C."/>
            <person name="Chawner M."/>
            <person name="Conti L."/>
            <person name="Costanzo S."/>
            <person name="Ewan R."/>
            <person name="Fahlgren N."/>
            <person name="Fischbach M.A."/>
            <person name="Fugelstad J."/>
            <person name="Gilroy E.M."/>
            <person name="Gnerre S."/>
            <person name="Green P.J."/>
            <person name="Grenville-Briggs L.J."/>
            <person name="Griffith J."/>
            <person name="Grunwald N.J."/>
            <person name="Horn K."/>
            <person name="Horner N.R."/>
            <person name="Hu C.H."/>
            <person name="Huitema E."/>
            <person name="Jeong D.H."/>
            <person name="Jones A.M."/>
            <person name="Jones J.D."/>
            <person name="Jones R.W."/>
            <person name="Karlsson E.K."/>
            <person name="Kunjeti S.G."/>
            <person name="Lamour K."/>
            <person name="Liu Z."/>
            <person name="Ma L."/>
            <person name="Maclean D."/>
            <person name="Chibucos M.C."/>
            <person name="McDonald H."/>
            <person name="McWalters J."/>
            <person name="Meijer H.J."/>
            <person name="Morgan W."/>
            <person name="Morris P.F."/>
            <person name="Munro C.A."/>
            <person name="O'Neill K."/>
            <person name="Ospina-Giraldo M."/>
            <person name="Pinzon A."/>
            <person name="Pritchard L."/>
            <person name="Ramsahoye B."/>
            <person name="Ren Q."/>
            <person name="Restrepo S."/>
            <person name="Roy S."/>
            <person name="Sadanandom A."/>
            <person name="Savidor A."/>
            <person name="Schornack S."/>
            <person name="Schwartz D.C."/>
            <person name="Schumann U.D."/>
            <person name="Schwessinger B."/>
            <person name="Seyer L."/>
            <person name="Sharpe T."/>
            <person name="Silvar C."/>
            <person name="Song J."/>
            <person name="Studholme D.J."/>
            <person name="Sykes S."/>
            <person name="Thines M."/>
            <person name="van de Vondervoort P.J."/>
            <person name="Phuntumart V."/>
            <person name="Wawra S."/>
            <person name="Weide R."/>
            <person name="Win J."/>
            <person name="Young C."/>
            <person name="Zhou S."/>
            <person name="Fry W."/>
            <person name="Meyers B.C."/>
            <person name="van West P."/>
            <person name="Ristaino J."/>
            <person name="Govers F."/>
            <person name="Birch P.R."/>
            <person name="Whisson S.C."/>
            <person name="Judelson H.S."/>
            <person name="Nusbaum C."/>
        </authorList>
    </citation>
    <scope>NUCLEOTIDE SEQUENCE [LARGE SCALE GENOMIC DNA]</scope>
    <source>
        <strain evidence="3">T30-4</strain>
    </source>
</reference>
<organism evidence="2 3">
    <name type="scientific">Phytophthora infestans (strain T30-4)</name>
    <name type="common">Potato late blight agent</name>
    <dbReference type="NCBI Taxonomy" id="403677"/>
    <lineage>
        <taxon>Eukaryota</taxon>
        <taxon>Sar</taxon>
        <taxon>Stramenopiles</taxon>
        <taxon>Oomycota</taxon>
        <taxon>Peronosporomycetes</taxon>
        <taxon>Peronosporales</taxon>
        <taxon>Peronosporaceae</taxon>
        <taxon>Phytophthora</taxon>
    </lineage>
</organism>
<evidence type="ECO:0000256" key="1">
    <source>
        <dbReference type="SAM" id="Phobius"/>
    </source>
</evidence>
<proteinExistence type="predicted"/>
<keyword evidence="1" id="KW-0812">Transmembrane</keyword>
<dbReference type="KEGG" id="pif:PITG_22786"/>
<dbReference type="VEuPathDB" id="FungiDB:PITG_22786"/>
<gene>
    <name evidence="2" type="ORF">PITG_22786</name>
</gene>
<name>D0N5Z6_PHYIT</name>
<dbReference type="AlphaFoldDB" id="D0N5Z6"/>
<evidence type="ECO:0000313" key="2">
    <source>
        <dbReference type="EMBL" id="EEY70487.1"/>
    </source>
</evidence>
<dbReference type="GeneID" id="9472104"/>